<name>A0ABT1SL14_9FIRM</name>
<reference evidence="1 2" key="1">
    <citation type="submission" date="2022-06" db="EMBL/GenBank/DDBJ databases">
        <title>Isolation of gut microbiota from human fecal samples.</title>
        <authorList>
            <person name="Pamer E.G."/>
            <person name="Barat B."/>
            <person name="Waligurski E."/>
            <person name="Medina S."/>
            <person name="Paddock L."/>
            <person name="Mostad J."/>
        </authorList>
    </citation>
    <scope>NUCLEOTIDE SEQUENCE [LARGE SCALE GENOMIC DNA]</scope>
    <source>
        <strain evidence="1 2">DFI.6.1</strain>
    </source>
</reference>
<keyword evidence="2" id="KW-1185">Reference proteome</keyword>
<dbReference type="Proteomes" id="UP001524435">
    <property type="component" value="Unassembled WGS sequence"/>
</dbReference>
<dbReference type="EMBL" id="JANGCH010000006">
    <property type="protein sequence ID" value="MCQ5121785.1"/>
    <property type="molecule type" value="Genomic_DNA"/>
</dbReference>
<comment type="caution">
    <text evidence="1">The sequence shown here is derived from an EMBL/GenBank/DDBJ whole genome shotgun (WGS) entry which is preliminary data.</text>
</comment>
<accession>A0ABT1SL14</accession>
<organism evidence="1 2">
    <name type="scientific">Massilicoli timonensis</name>
    <dbReference type="NCBI Taxonomy" id="2015901"/>
    <lineage>
        <taxon>Bacteria</taxon>
        <taxon>Bacillati</taxon>
        <taxon>Bacillota</taxon>
        <taxon>Erysipelotrichia</taxon>
        <taxon>Erysipelotrichales</taxon>
        <taxon>Erysipelotrichaceae</taxon>
        <taxon>Massilicoli</taxon>
    </lineage>
</organism>
<evidence type="ECO:0000313" key="1">
    <source>
        <dbReference type="EMBL" id="MCQ5121785.1"/>
    </source>
</evidence>
<gene>
    <name evidence="1" type="ORF">NE663_05860</name>
</gene>
<protein>
    <submittedName>
        <fullName evidence="1">Uncharacterized protein</fullName>
    </submittedName>
</protein>
<proteinExistence type="predicted"/>
<evidence type="ECO:0000313" key="2">
    <source>
        <dbReference type="Proteomes" id="UP001524435"/>
    </source>
</evidence>
<sequence>MATITEIKAEQLRRPDTPEGLILQGCGGNLQEWVTGINDMLTEENILLDGSRFEQASVFEHQGLTNLFFPFKDVKLDMGKLAIWRLNTREQFGSMWRSDYVDNRLGGPLEENAPAQKPDCPLIGQNGNIFNLMGIASRTLKEHGMEEQAREMRSRIMESGSYDKALVIIGDYVNITSIDETDEDFEEGMDMDL</sequence>
<dbReference type="RefSeq" id="WP_256197712.1">
    <property type="nucleotide sequence ID" value="NZ_JANGCH010000006.1"/>
</dbReference>